<dbReference type="InterPro" id="IPR029063">
    <property type="entry name" value="SAM-dependent_MTases_sf"/>
</dbReference>
<gene>
    <name evidence="4" type="ORF">NBEOAGPD_2265</name>
</gene>
<dbReference type="RefSeq" id="WP_238302899.1">
    <property type="nucleotide sequence ID" value="NZ_BPQM01000052.1"/>
</dbReference>
<evidence type="ECO:0000256" key="1">
    <source>
        <dbReference type="ARBA" id="ARBA00022603"/>
    </source>
</evidence>
<keyword evidence="5" id="KW-1185">Reference proteome</keyword>
<protein>
    <recommendedName>
        <fullName evidence="6">Phage DNA methylase</fullName>
    </recommendedName>
</protein>
<dbReference type="EMBL" id="BPQM01000052">
    <property type="protein sequence ID" value="GJD79045.1"/>
    <property type="molecule type" value="Genomic_DNA"/>
</dbReference>
<evidence type="ECO:0008006" key="6">
    <source>
        <dbReference type="Google" id="ProtNLM"/>
    </source>
</evidence>
<accession>A0AA37HNW7</accession>
<dbReference type="GO" id="GO:0009007">
    <property type="term" value="F:site-specific DNA-methyltransferase (adenine-specific) activity"/>
    <property type="evidence" value="ECO:0007669"/>
    <property type="project" value="UniProtKB-EC"/>
</dbReference>
<keyword evidence="1" id="KW-0489">Methyltransferase</keyword>
<keyword evidence="2" id="KW-0808">Transferase</keyword>
<dbReference type="GO" id="GO:0032259">
    <property type="term" value="P:methylation"/>
    <property type="evidence" value="ECO:0007669"/>
    <property type="project" value="UniProtKB-KW"/>
</dbReference>
<dbReference type="GO" id="GO:1904047">
    <property type="term" value="F:S-adenosyl-L-methionine binding"/>
    <property type="evidence" value="ECO:0007669"/>
    <property type="project" value="TreeGrafter"/>
</dbReference>
<evidence type="ECO:0000256" key="3">
    <source>
        <dbReference type="ARBA" id="ARBA00022691"/>
    </source>
</evidence>
<dbReference type="GO" id="GO:0006298">
    <property type="term" value="P:mismatch repair"/>
    <property type="evidence" value="ECO:0007669"/>
    <property type="project" value="TreeGrafter"/>
</dbReference>
<keyword evidence="3" id="KW-0949">S-adenosyl-L-methionine</keyword>
<organism evidence="4 5">
    <name type="scientific">Methylobacterium gregans</name>
    <dbReference type="NCBI Taxonomy" id="374424"/>
    <lineage>
        <taxon>Bacteria</taxon>
        <taxon>Pseudomonadati</taxon>
        <taxon>Pseudomonadota</taxon>
        <taxon>Alphaproteobacteria</taxon>
        <taxon>Hyphomicrobiales</taxon>
        <taxon>Methylobacteriaceae</taxon>
        <taxon>Methylobacterium</taxon>
    </lineage>
</organism>
<dbReference type="GO" id="GO:0009307">
    <property type="term" value="P:DNA restriction-modification system"/>
    <property type="evidence" value="ECO:0007669"/>
    <property type="project" value="InterPro"/>
</dbReference>
<evidence type="ECO:0000313" key="5">
    <source>
        <dbReference type="Proteomes" id="UP001055108"/>
    </source>
</evidence>
<dbReference type="AlphaFoldDB" id="A0AA37HNW7"/>
<proteinExistence type="predicted"/>
<reference evidence="4" key="2">
    <citation type="submission" date="2021-08" db="EMBL/GenBank/DDBJ databases">
        <authorList>
            <person name="Tani A."/>
            <person name="Ola A."/>
            <person name="Ogura Y."/>
            <person name="Katsura K."/>
            <person name="Hayashi T."/>
        </authorList>
    </citation>
    <scope>NUCLEOTIDE SEQUENCE</scope>
    <source>
        <strain evidence="4">NBRC 103626</strain>
    </source>
</reference>
<sequence>MRYPGGKGRCYRQIIAQMPAHTTYIETHLGGGAVLRAKRPAARTIGLDVDATVFAAWRDRTDVELLQIDACTYLRTFPFTGQELVYADPPYLASTRRRSRVYRHDYTDAQHVELLALLTALPCAAMISGYPSSLYDDMLAHWRRIEFVGDSHVGPRTEVLWLNFPAPATLHDHSFLGRNFREREAVRRRRSTILNRIDGLDGQERQAVFEHLAIAHGDALRRALRREP</sequence>
<dbReference type="PANTHER" id="PTHR30481:SF4">
    <property type="entry name" value="SITE-SPECIFIC DNA-METHYLTRANSFERASE (ADENINE-SPECIFIC)"/>
    <property type="match status" value="1"/>
</dbReference>
<dbReference type="InterPro" id="IPR012327">
    <property type="entry name" value="MeTrfase_D12"/>
</dbReference>
<reference evidence="4" key="1">
    <citation type="journal article" date="2016" name="Front. Microbiol.">
        <title>Genome Sequence of the Piezophilic, Mesophilic Sulfate-Reducing Bacterium Desulfovibrio indicus J2T.</title>
        <authorList>
            <person name="Cao J."/>
            <person name="Maignien L."/>
            <person name="Shao Z."/>
            <person name="Alain K."/>
            <person name="Jebbar M."/>
        </authorList>
    </citation>
    <scope>NUCLEOTIDE SEQUENCE</scope>
    <source>
        <strain evidence="4">NBRC 103626</strain>
    </source>
</reference>
<name>A0AA37HNW7_9HYPH</name>
<dbReference type="SUPFAM" id="SSF53335">
    <property type="entry name" value="S-adenosyl-L-methionine-dependent methyltransferases"/>
    <property type="match status" value="1"/>
</dbReference>
<dbReference type="GO" id="GO:0043565">
    <property type="term" value="F:sequence-specific DNA binding"/>
    <property type="evidence" value="ECO:0007669"/>
    <property type="project" value="TreeGrafter"/>
</dbReference>
<evidence type="ECO:0000256" key="2">
    <source>
        <dbReference type="ARBA" id="ARBA00022679"/>
    </source>
</evidence>
<comment type="caution">
    <text evidence="4">The sequence shown here is derived from an EMBL/GenBank/DDBJ whole genome shotgun (WGS) entry which is preliminary data.</text>
</comment>
<dbReference type="Proteomes" id="UP001055108">
    <property type="component" value="Unassembled WGS sequence"/>
</dbReference>
<dbReference type="PANTHER" id="PTHR30481">
    <property type="entry name" value="DNA ADENINE METHYLASE"/>
    <property type="match status" value="1"/>
</dbReference>
<evidence type="ECO:0000313" key="4">
    <source>
        <dbReference type="EMBL" id="GJD79045.1"/>
    </source>
</evidence>
<dbReference type="Gene3D" id="3.40.50.150">
    <property type="entry name" value="Vaccinia Virus protein VP39"/>
    <property type="match status" value="1"/>
</dbReference>